<feature type="signal peptide" evidence="1">
    <location>
        <begin position="1"/>
        <end position="24"/>
    </location>
</feature>
<organism evidence="2 3">
    <name type="scientific">Novosphingobium clariflavum</name>
    <dbReference type="NCBI Taxonomy" id="2029884"/>
    <lineage>
        <taxon>Bacteria</taxon>
        <taxon>Pseudomonadati</taxon>
        <taxon>Pseudomonadota</taxon>
        <taxon>Alphaproteobacteria</taxon>
        <taxon>Sphingomonadales</taxon>
        <taxon>Sphingomonadaceae</taxon>
        <taxon>Novosphingobium</taxon>
    </lineage>
</organism>
<proteinExistence type="predicted"/>
<dbReference type="SUPFAM" id="SSF48452">
    <property type="entry name" value="TPR-like"/>
    <property type="match status" value="1"/>
</dbReference>
<name>A0ABV6SEN5_9SPHN</name>
<evidence type="ECO:0000313" key="2">
    <source>
        <dbReference type="EMBL" id="MFC0686528.1"/>
    </source>
</evidence>
<evidence type="ECO:0008006" key="4">
    <source>
        <dbReference type="Google" id="ProtNLM"/>
    </source>
</evidence>
<keyword evidence="1" id="KW-0732">Signal</keyword>
<accession>A0ABV6SEN5</accession>
<evidence type="ECO:0000313" key="3">
    <source>
        <dbReference type="Proteomes" id="UP001589858"/>
    </source>
</evidence>
<reference evidence="2 3" key="1">
    <citation type="submission" date="2024-09" db="EMBL/GenBank/DDBJ databases">
        <authorList>
            <person name="Sun Q."/>
            <person name="Mori K."/>
        </authorList>
    </citation>
    <scope>NUCLEOTIDE SEQUENCE [LARGE SCALE GENOMIC DNA]</scope>
    <source>
        <strain evidence="2 3">CICC 11035S</strain>
    </source>
</reference>
<gene>
    <name evidence="2" type="ORF">ACFFF8_18235</name>
</gene>
<dbReference type="EMBL" id="JBHLTM010000070">
    <property type="protein sequence ID" value="MFC0686528.1"/>
    <property type="molecule type" value="Genomic_DNA"/>
</dbReference>
<dbReference type="InterPro" id="IPR011990">
    <property type="entry name" value="TPR-like_helical_dom_sf"/>
</dbReference>
<dbReference type="RefSeq" id="WP_379489398.1">
    <property type="nucleotide sequence ID" value="NZ_JAPCWC010000016.1"/>
</dbReference>
<evidence type="ECO:0000256" key="1">
    <source>
        <dbReference type="SAM" id="SignalP"/>
    </source>
</evidence>
<comment type="caution">
    <text evidence="2">The sequence shown here is derived from an EMBL/GenBank/DDBJ whole genome shotgun (WGS) entry which is preliminary data.</text>
</comment>
<keyword evidence="3" id="KW-1185">Reference proteome</keyword>
<feature type="chain" id="PRO_5045336936" description="Tetratricopeptide repeat protein" evidence="1">
    <location>
        <begin position="25"/>
        <end position="626"/>
    </location>
</feature>
<sequence length="626" mass="65743">MRRLALLSASVALFPGAAPIAAPAAGPITASAAGPVAGLSTGANGTKVAALSPQPVLPAGPRLPGFAADLAQQPMIEGPAAWGALSQHDAWARIARVPQSALQQARWDYARSLVGSERGGEAFGVLEVMVQDDPDLAMVDSYRLARGAALTLLGRYDEAVAALASSGLSASPEACAWRLRALSQGHLAEQALEQVDCARPALRVARPKAFVLAAAQAAVEGGQPAKAVEWLHPLPDGDPAANLLRGRAELLQGHGDEARLRFARVERSGTIAQRTDAQLSEIEARVAAHTIGFDEALRKLDAIRYSWRGDVIEQRALRLGFRLRDARGDIAGALDNGATLMRHFGLSGADAAILPILRDKLTQALDPARKLPLDKAAGLYWDYRDIAPGGAEGDLLASRLAERLQSAGLYERAADLLDYQLFVRAGDLARGPLSARVASLYILAGRPDRALDTLRKSEDESLPDAMIAQRNRVEAVALSQIGRTEEALAVLETVPGSAALQGEILWKHREWQRYADATAASLPAPRALDPIGQAVVLRHAISLAMLGREDALAALHGRYGPAFAGLPTAPVFAMLTASPMQADPAALGRAMAALPSASPAGDLADLLERAPDVAPVPTRGAKPGSG</sequence>
<dbReference type="Proteomes" id="UP001589858">
    <property type="component" value="Unassembled WGS sequence"/>
</dbReference>
<protein>
    <recommendedName>
        <fullName evidence="4">Tetratricopeptide repeat protein</fullName>
    </recommendedName>
</protein>